<keyword evidence="5" id="KW-1185">Reference proteome</keyword>
<protein>
    <recommendedName>
        <fullName evidence="3">C3H1-type domain-containing protein</fullName>
    </recommendedName>
</protein>
<feature type="zinc finger region" description="C3H1-type" evidence="1">
    <location>
        <begin position="239"/>
        <end position="260"/>
    </location>
</feature>
<feature type="compositionally biased region" description="Basic and acidic residues" evidence="2">
    <location>
        <begin position="181"/>
        <end position="192"/>
    </location>
</feature>
<sequence>SLSTEWKTGVRKCMHFPRCHPRNGTCQFNHPSRKCSDFDNPNTIYKCMGVNCRYIHPDCPNDGKCQEKLSCRYEHKKSKPTLLNIYNAKKDEDERLPRTSLDSRGRSHSPSRSPDPTLVNKNSGNRKMFRPDAPSNSDRLMKGESNGNHDERRLVQEQMTKGGRNKNCPTARIIRRSQSNCDRKTSIDRVESPDSSENNGRSMNGQTSRARPVKTILCALHPLCPKSHLECDYIHPYMECRDFKWGCPRGRDCTFLHPECERDGECGNEECAYTHRRQVHARVAEVCYAHEAGTRH</sequence>
<evidence type="ECO:0000256" key="1">
    <source>
        <dbReference type="PROSITE-ProRule" id="PRU00723"/>
    </source>
</evidence>
<organism evidence="4 5">
    <name type="scientific">Pristionchus fissidentatus</name>
    <dbReference type="NCBI Taxonomy" id="1538716"/>
    <lineage>
        <taxon>Eukaryota</taxon>
        <taxon>Metazoa</taxon>
        <taxon>Ecdysozoa</taxon>
        <taxon>Nematoda</taxon>
        <taxon>Chromadorea</taxon>
        <taxon>Rhabditida</taxon>
        <taxon>Rhabditina</taxon>
        <taxon>Diplogasteromorpha</taxon>
        <taxon>Diplogasteroidea</taxon>
        <taxon>Neodiplogasteridae</taxon>
        <taxon>Pristionchus</taxon>
    </lineage>
</organism>
<reference evidence="4" key="1">
    <citation type="submission" date="2023-10" db="EMBL/GenBank/DDBJ databases">
        <title>Genome assembly of Pristionchus species.</title>
        <authorList>
            <person name="Yoshida K."/>
            <person name="Sommer R.J."/>
        </authorList>
    </citation>
    <scope>NUCLEOTIDE SEQUENCE</scope>
    <source>
        <strain evidence="4">RS5133</strain>
    </source>
</reference>
<evidence type="ECO:0000259" key="3">
    <source>
        <dbReference type="PROSITE" id="PS50103"/>
    </source>
</evidence>
<dbReference type="GO" id="GO:0008270">
    <property type="term" value="F:zinc ion binding"/>
    <property type="evidence" value="ECO:0007669"/>
    <property type="project" value="UniProtKB-KW"/>
</dbReference>
<comment type="caution">
    <text evidence="4">The sequence shown here is derived from an EMBL/GenBank/DDBJ whole genome shotgun (WGS) entry which is preliminary data.</text>
</comment>
<dbReference type="PROSITE" id="PS50103">
    <property type="entry name" value="ZF_C3H1"/>
    <property type="match status" value="1"/>
</dbReference>
<gene>
    <name evidence="4" type="ORF">PFISCL1PPCAC_1399</name>
</gene>
<evidence type="ECO:0000313" key="4">
    <source>
        <dbReference type="EMBL" id="GMT10102.1"/>
    </source>
</evidence>
<feature type="compositionally biased region" description="Basic and acidic residues" evidence="2">
    <location>
        <begin position="139"/>
        <end position="155"/>
    </location>
</feature>
<dbReference type="AlphaFoldDB" id="A0AAV5USJ3"/>
<feature type="non-terminal residue" evidence="4">
    <location>
        <position position="1"/>
    </location>
</feature>
<feature type="domain" description="C3H1-type" evidence="3">
    <location>
        <begin position="239"/>
        <end position="260"/>
    </location>
</feature>
<dbReference type="EMBL" id="BTSY01000001">
    <property type="protein sequence ID" value="GMT10102.1"/>
    <property type="molecule type" value="Genomic_DNA"/>
</dbReference>
<keyword evidence="1" id="KW-0862">Zinc</keyword>
<keyword evidence="1" id="KW-0479">Metal-binding</keyword>
<dbReference type="Proteomes" id="UP001432322">
    <property type="component" value="Unassembled WGS sequence"/>
</dbReference>
<feature type="compositionally biased region" description="Basic and acidic residues" evidence="2">
    <location>
        <begin position="88"/>
        <end position="105"/>
    </location>
</feature>
<evidence type="ECO:0000313" key="5">
    <source>
        <dbReference type="Proteomes" id="UP001432322"/>
    </source>
</evidence>
<dbReference type="InterPro" id="IPR000571">
    <property type="entry name" value="Znf_CCCH"/>
</dbReference>
<feature type="compositionally biased region" description="Polar residues" evidence="2">
    <location>
        <begin position="193"/>
        <end position="209"/>
    </location>
</feature>
<name>A0AAV5USJ3_9BILA</name>
<accession>A0AAV5USJ3</accession>
<keyword evidence="1" id="KW-0863">Zinc-finger</keyword>
<proteinExistence type="predicted"/>
<evidence type="ECO:0000256" key="2">
    <source>
        <dbReference type="SAM" id="MobiDB-lite"/>
    </source>
</evidence>
<feature type="region of interest" description="Disordered" evidence="2">
    <location>
        <begin position="84"/>
        <end position="209"/>
    </location>
</feature>